<dbReference type="EMBL" id="CAJJDN010000015">
    <property type="protein sequence ID" value="CAD8061412.1"/>
    <property type="molecule type" value="Genomic_DNA"/>
</dbReference>
<dbReference type="AlphaFoldDB" id="A0A8S1L731"/>
<dbReference type="OrthoDB" id="10289785at2759"/>
<evidence type="ECO:0000313" key="2">
    <source>
        <dbReference type="Proteomes" id="UP000692954"/>
    </source>
</evidence>
<comment type="caution">
    <text evidence="1">The sequence shown here is derived from an EMBL/GenBank/DDBJ whole genome shotgun (WGS) entry which is preliminary data.</text>
</comment>
<accession>A0A8S1L731</accession>
<reference evidence="1" key="1">
    <citation type="submission" date="2021-01" db="EMBL/GenBank/DDBJ databases">
        <authorList>
            <consortium name="Genoscope - CEA"/>
            <person name="William W."/>
        </authorList>
    </citation>
    <scope>NUCLEOTIDE SEQUENCE</scope>
</reference>
<organism evidence="1 2">
    <name type="scientific">Paramecium sonneborni</name>
    <dbReference type="NCBI Taxonomy" id="65129"/>
    <lineage>
        <taxon>Eukaryota</taxon>
        <taxon>Sar</taxon>
        <taxon>Alveolata</taxon>
        <taxon>Ciliophora</taxon>
        <taxon>Intramacronucleata</taxon>
        <taxon>Oligohymenophorea</taxon>
        <taxon>Peniculida</taxon>
        <taxon>Parameciidae</taxon>
        <taxon>Paramecium</taxon>
    </lineage>
</organism>
<name>A0A8S1L731_9CILI</name>
<keyword evidence="2" id="KW-1185">Reference proteome</keyword>
<proteinExistence type="predicted"/>
<gene>
    <name evidence="1" type="ORF">PSON_ATCC_30995.1.T0150290</name>
</gene>
<protein>
    <submittedName>
        <fullName evidence="1">Uncharacterized protein</fullName>
    </submittedName>
</protein>
<evidence type="ECO:0000313" key="1">
    <source>
        <dbReference type="EMBL" id="CAD8061412.1"/>
    </source>
</evidence>
<dbReference type="Proteomes" id="UP000692954">
    <property type="component" value="Unassembled WGS sequence"/>
</dbReference>
<sequence>MKKKNLYSSHQQCNSFSRVNSKQDLCIDSSYISKYLGKQRHLASPQKFMSTLYSNKFETNTLNSPISDRNQSYNQYKQLTKNYFQKKYMLMTAGNEKSIKAWKKYLINSLRKKIEDFFQVEKSQISPQIKRVKLKFGCLKSYLSDDVVAINEIVKQKVPVIDLIQEQDKLIKKNYHYLKNQQNVDYDTKMKNMIQQYEIIIDRIQREAFKINLPNYIQVKMENYNEFYDVNQKLENPFFSSKLYQSCQEFKFQSKKLVKNSQQISFIDNYQNLIGNSPNLNEIITEQLKIQNPQKPQIIQSNMQSLDLIKNDYISYNGQDEEIVQQKQINKQNQDRNKCQKHKYRIKKKQNQLQENMQVNNFGCNLQDHQFVDYMLSLNDVYDCTLEQFQVTSRIENQQCDILNLDEYEFVDTEEEKAYSTQIQWNDYYLLKNQ</sequence>